<proteinExistence type="predicted"/>
<organism evidence="1">
    <name type="scientific">bioreactor metagenome</name>
    <dbReference type="NCBI Taxonomy" id="1076179"/>
    <lineage>
        <taxon>unclassified sequences</taxon>
        <taxon>metagenomes</taxon>
        <taxon>ecological metagenomes</taxon>
    </lineage>
</organism>
<dbReference type="EMBL" id="VSSQ01130461">
    <property type="protein sequence ID" value="MPN58117.1"/>
    <property type="molecule type" value="Genomic_DNA"/>
</dbReference>
<sequence>MYGEPFEEGVRYKLKSIKTETLYPPATPEYVNDKKGLYTSYKDEEVQKVSSKEGSVYETYLQKYVNNQLADEKLVGKSRYPARREQIWRGVKDWI</sequence>
<dbReference type="AlphaFoldDB" id="A0A645J400"/>
<comment type="caution">
    <text evidence="1">The sequence shown here is derived from an EMBL/GenBank/DDBJ whole genome shotgun (WGS) entry which is preliminary data.</text>
</comment>
<evidence type="ECO:0000313" key="1">
    <source>
        <dbReference type="EMBL" id="MPN58117.1"/>
    </source>
</evidence>
<accession>A0A645J400</accession>
<reference evidence="1" key="1">
    <citation type="submission" date="2019-08" db="EMBL/GenBank/DDBJ databases">
        <authorList>
            <person name="Kucharzyk K."/>
            <person name="Murdoch R.W."/>
            <person name="Higgins S."/>
            <person name="Loffler F."/>
        </authorList>
    </citation>
    <scope>NUCLEOTIDE SEQUENCE</scope>
</reference>
<protein>
    <submittedName>
        <fullName evidence="1">Uncharacterized protein</fullName>
    </submittedName>
</protein>
<name>A0A645J400_9ZZZZ</name>
<gene>
    <name evidence="1" type="ORF">SDC9_205818</name>
</gene>